<dbReference type="Gene3D" id="3.40.50.1240">
    <property type="entry name" value="Phosphoglycerate mutase-like"/>
    <property type="match status" value="1"/>
</dbReference>
<organism evidence="4 5">
    <name type="scientific">Hohenbuehelia grisea</name>
    <dbReference type="NCBI Taxonomy" id="104357"/>
    <lineage>
        <taxon>Eukaryota</taxon>
        <taxon>Fungi</taxon>
        <taxon>Dikarya</taxon>
        <taxon>Basidiomycota</taxon>
        <taxon>Agaricomycotina</taxon>
        <taxon>Agaricomycetes</taxon>
        <taxon>Agaricomycetidae</taxon>
        <taxon>Agaricales</taxon>
        <taxon>Pleurotineae</taxon>
        <taxon>Pleurotaceae</taxon>
        <taxon>Hohenbuehelia</taxon>
    </lineage>
</organism>
<keyword evidence="5" id="KW-1185">Reference proteome</keyword>
<protein>
    <recommendedName>
        <fullName evidence="6">Phosphoglycerate mutase-like protein</fullName>
    </recommendedName>
</protein>
<accession>A0ABR3J6S5</accession>
<dbReference type="CDD" id="cd07061">
    <property type="entry name" value="HP_HAP_like"/>
    <property type="match status" value="1"/>
</dbReference>
<dbReference type="InterPro" id="IPR029033">
    <property type="entry name" value="His_PPase_superfam"/>
</dbReference>
<dbReference type="EMBL" id="JASNQZ010000011">
    <property type="protein sequence ID" value="KAL0951349.1"/>
    <property type="molecule type" value="Genomic_DNA"/>
</dbReference>
<evidence type="ECO:0008006" key="6">
    <source>
        <dbReference type="Google" id="ProtNLM"/>
    </source>
</evidence>
<dbReference type="PANTHER" id="PTHR20963:SF42">
    <property type="entry name" value="PHOSPHOGLYCERATE MUTASE-LIKE PROTEIN"/>
    <property type="match status" value="1"/>
</dbReference>
<feature type="region of interest" description="Disordered" evidence="2">
    <location>
        <begin position="34"/>
        <end position="59"/>
    </location>
</feature>
<reference evidence="5" key="1">
    <citation type="submission" date="2024-06" db="EMBL/GenBank/DDBJ databases">
        <title>Multi-omics analyses provide insights into the biosynthesis of the anticancer antibiotic pleurotin in Hohenbuehelia grisea.</title>
        <authorList>
            <person name="Weaver J.A."/>
            <person name="Alberti F."/>
        </authorList>
    </citation>
    <scope>NUCLEOTIDE SEQUENCE [LARGE SCALE GENOMIC DNA]</scope>
    <source>
        <strain evidence="5">T-177</strain>
    </source>
</reference>
<comment type="caution">
    <text evidence="4">The sequence shown here is derived from an EMBL/GenBank/DDBJ whole genome shotgun (WGS) entry which is preliminary data.</text>
</comment>
<dbReference type="SUPFAM" id="SSF53254">
    <property type="entry name" value="Phosphoglycerate mutase-like"/>
    <property type="match status" value="1"/>
</dbReference>
<evidence type="ECO:0000256" key="1">
    <source>
        <dbReference type="ARBA" id="ARBA00022801"/>
    </source>
</evidence>
<keyword evidence="3" id="KW-0732">Signal</keyword>
<dbReference type="Proteomes" id="UP001556367">
    <property type="component" value="Unassembled WGS sequence"/>
</dbReference>
<dbReference type="PROSITE" id="PS00778">
    <property type="entry name" value="HIS_ACID_PHOSPHAT_2"/>
    <property type="match status" value="1"/>
</dbReference>
<dbReference type="PANTHER" id="PTHR20963">
    <property type="entry name" value="MULTIPLE INOSITOL POLYPHOSPHATE PHOSPHATASE-RELATED"/>
    <property type="match status" value="1"/>
</dbReference>
<dbReference type="InterPro" id="IPR033379">
    <property type="entry name" value="Acid_Pase_AS"/>
</dbReference>
<keyword evidence="1" id="KW-0378">Hydrolase</keyword>
<evidence type="ECO:0000256" key="2">
    <source>
        <dbReference type="SAM" id="MobiDB-lite"/>
    </source>
</evidence>
<name>A0ABR3J6S5_9AGAR</name>
<feature type="signal peptide" evidence="3">
    <location>
        <begin position="1"/>
        <end position="16"/>
    </location>
</feature>
<evidence type="ECO:0000313" key="4">
    <source>
        <dbReference type="EMBL" id="KAL0951349.1"/>
    </source>
</evidence>
<dbReference type="InterPro" id="IPR000560">
    <property type="entry name" value="His_Pase_clade-2"/>
</dbReference>
<proteinExistence type="predicted"/>
<sequence length="547" mass="59928">MLTFLLLPLYAHGCAAAVASTFAGAPSSAVYPPPNLPSDHASAFPDGPQVGYPGPTPTGDEANVIATAPAMAKIKDMWPLTNPKFVKGAGRDFDVMQHAAHLSPFNSVDSFGLDTSPQIPKSCSLKQVHLLHRHGARYPTEGAAPAAFSKKLNAAATADGGFTATKELKFLNTWTYKLGGETLTPFGRAQLFNLGVGFRVRYGELLKGFKRLPVFRTTSQNRMLESALNFAAGFFGLDYQKQYHQLITIEHGTGFNNTLNPQPNCPNGNNAIADYGKAQARKWADIYLQRTVKRMQKLIKGSSSLKFEVDDMIAMQQLCAYETVALGYSEFCGLFTKKEWEGFAYFYDLDFWYRTGPGNPAASAQGIGYVEELVSRLTQTRITECNSSLNCTNVQDDVTFPLDQPIYVDATHDTAMTEIYTAMNFTSFTAGGPLPTDHIPVNQTYSANKLSPFAANLVGQVVACGEDRNTPSHIRWILNDGVVPLTGIRGCAADKDGLCSLPEFINGMRERIKEVDYRFDCFGNYTVPSPNTIIDGRFPESLRVTSQ</sequence>
<gene>
    <name evidence="4" type="ORF">HGRIS_008053</name>
</gene>
<evidence type="ECO:0000256" key="3">
    <source>
        <dbReference type="SAM" id="SignalP"/>
    </source>
</evidence>
<feature type="chain" id="PRO_5045713258" description="Phosphoglycerate mutase-like protein" evidence="3">
    <location>
        <begin position="17"/>
        <end position="547"/>
    </location>
</feature>
<evidence type="ECO:0000313" key="5">
    <source>
        <dbReference type="Proteomes" id="UP001556367"/>
    </source>
</evidence>
<dbReference type="Pfam" id="PF00328">
    <property type="entry name" value="His_Phos_2"/>
    <property type="match status" value="1"/>
</dbReference>
<dbReference type="PROSITE" id="PS00616">
    <property type="entry name" value="HIS_ACID_PHOSPHAT_1"/>
    <property type="match status" value="1"/>
</dbReference>